<evidence type="ECO:0000256" key="1">
    <source>
        <dbReference type="ARBA" id="ARBA00004496"/>
    </source>
</evidence>
<sequence length="192" mass="21334">MAEAAVFPSKEPEGSGMSMAEVPTIKDIEQLLNTGRPSCNHVDEVWPDLFLGDLVTAHNRFGLWKMGITHVLNAAHGTMFCQGGHDFYGTTIDYYGVPAYDLPDFNISQYFSSAAEFIHKALNTPGAKILVHCAVGMSRSATLVLAYLMIKHQLSLVKAIETVKEHRWISPNRGFLKQLRNLDIQLKQKIGC</sequence>
<dbReference type="CDD" id="cd14580">
    <property type="entry name" value="DUSP13A"/>
    <property type="match status" value="1"/>
</dbReference>
<feature type="domain" description="Tyrosine-protein phosphatase" evidence="10">
    <location>
        <begin position="40"/>
        <end position="188"/>
    </location>
</feature>
<dbReference type="InterPro" id="IPR000340">
    <property type="entry name" value="Dual-sp_phosphatase_cat-dom"/>
</dbReference>
<dbReference type="PANTHER" id="PTHR45682:SF3">
    <property type="entry name" value="DUAL SPECIFICITY PROTEIN PHOSPHATASE"/>
    <property type="match status" value="1"/>
</dbReference>
<evidence type="ECO:0000313" key="13">
    <source>
        <dbReference type="RefSeq" id="XP_025068618.1"/>
    </source>
</evidence>
<dbReference type="InterPro" id="IPR020405">
    <property type="entry name" value="Atypical_DUSP_subfamA"/>
</dbReference>
<dbReference type="FunFam" id="3.90.190.10:FF:000037">
    <property type="entry name" value="dual specificity protein phosphatase 26"/>
    <property type="match status" value="1"/>
</dbReference>
<dbReference type="RefSeq" id="XP_025068618.1">
    <property type="nucleotide sequence ID" value="XM_025212833.1"/>
</dbReference>
<evidence type="ECO:0000256" key="7">
    <source>
        <dbReference type="ARBA" id="ARBA00048336"/>
    </source>
</evidence>
<comment type="catalytic activity">
    <reaction evidence="6 9">
        <text>O-phospho-L-seryl-[protein] + H2O = L-seryl-[protein] + phosphate</text>
        <dbReference type="Rhea" id="RHEA:20629"/>
        <dbReference type="Rhea" id="RHEA-COMP:9863"/>
        <dbReference type="Rhea" id="RHEA-COMP:11604"/>
        <dbReference type="ChEBI" id="CHEBI:15377"/>
        <dbReference type="ChEBI" id="CHEBI:29999"/>
        <dbReference type="ChEBI" id="CHEBI:43474"/>
        <dbReference type="ChEBI" id="CHEBI:83421"/>
        <dbReference type="EC" id="3.1.3.16"/>
    </reaction>
</comment>
<dbReference type="PROSITE" id="PS00383">
    <property type="entry name" value="TYR_PHOSPHATASE_1"/>
    <property type="match status" value="1"/>
</dbReference>
<evidence type="ECO:0000256" key="8">
    <source>
        <dbReference type="PIRSR" id="PIRSR620405-1"/>
    </source>
</evidence>
<evidence type="ECO:0000256" key="4">
    <source>
        <dbReference type="ARBA" id="ARBA00022801"/>
    </source>
</evidence>
<comment type="similarity">
    <text evidence="2 9">Belongs to the protein-tyrosine phosphatase family. Non-receptor class dual specificity subfamily.</text>
</comment>
<dbReference type="Gene3D" id="3.90.190.10">
    <property type="entry name" value="Protein tyrosine phosphatase superfamily"/>
    <property type="match status" value="1"/>
</dbReference>
<dbReference type="PROSITE" id="PS50054">
    <property type="entry name" value="TYR_PHOSPHATASE_DUAL"/>
    <property type="match status" value="1"/>
</dbReference>
<evidence type="ECO:0000256" key="3">
    <source>
        <dbReference type="ARBA" id="ARBA00022490"/>
    </source>
</evidence>
<evidence type="ECO:0000259" key="11">
    <source>
        <dbReference type="PROSITE" id="PS50056"/>
    </source>
</evidence>
<comment type="catalytic activity">
    <reaction evidence="7 9">
        <text>O-phospho-L-threonyl-[protein] + H2O = L-threonyl-[protein] + phosphate</text>
        <dbReference type="Rhea" id="RHEA:47004"/>
        <dbReference type="Rhea" id="RHEA-COMP:11060"/>
        <dbReference type="Rhea" id="RHEA-COMP:11605"/>
        <dbReference type="ChEBI" id="CHEBI:15377"/>
        <dbReference type="ChEBI" id="CHEBI:30013"/>
        <dbReference type="ChEBI" id="CHEBI:43474"/>
        <dbReference type="ChEBI" id="CHEBI:61977"/>
        <dbReference type="EC" id="3.1.3.16"/>
    </reaction>
</comment>
<dbReference type="AlphaFoldDB" id="A0A3Q0HDQ1"/>
<dbReference type="PROSITE" id="PS50056">
    <property type="entry name" value="TYR_PHOSPHATASE_2"/>
    <property type="match status" value="1"/>
</dbReference>
<keyword evidence="4 9" id="KW-0378">Hydrolase</keyword>
<dbReference type="PRINTS" id="PR01908">
    <property type="entry name" value="ADSPHPHTASE"/>
</dbReference>
<keyword evidence="5 9" id="KW-0904">Protein phosphatase</keyword>
<evidence type="ECO:0000313" key="12">
    <source>
        <dbReference type="Proteomes" id="UP000189705"/>
    </source>
</evidence>
<dbReference type="STRING" id="38654.A0A3Q0HDQ1"/>
<dbReference type="InParanoid" id="A0A3Q0HDQ1"/>
<dbReference type="GO" id="GO:0008138">
    <property type="term" value="F:protein tyrosine/serine/threonine phosphatase activity"/>
    <property type="evidence" value="ECO:0007669"/>
    <property type="project" value="UniProtKB-UniRule"/>
</dbReference>
<organism evidence="12 13">
    <name type="scientific">Alligator sinensis</name>
    <name type="common">Chinese alligator</name>
    <dbReference type="NCBI Taxonomy" id="38654"/>
    <lineage>
        <taxon>Eukaryota</taxon>
        <taxon>Metazoa</taxon>
        <taxon>Chordata</taxon>
        <taxon>Craniata</taxon>
        <taxon>Vertebrata</taxon>
        <taxon>Euteleostomi</taxon>
        <taxon>Archelosauria</taxon>
        <taxon>Archosauria</taxon>
        <taxon>Crocodylia</taxon>
        <taxon>Alligatoridae</taxon>
        <taxon>Alligatorinae</taxon>
        <taxon>Alligator</taxon>
    </lineage>
</organism>
<dbReference type="InterPro" id="IPR029021">
    <property type="entry name" value="Prot-tyrosine_phosphatase-like"/>
</dbReference>
<evidence type="ECO:0000256" key="2">
    <source>
        <dbReference type="ARBA" id="ARBA00008601"/>
    </source>
</evidence>
<protein>
    <recommendedName>
        <fullName evidence="9">Dual specificity protein phosphatase</fullName>
        <ecNumber evidence="9">3.1.3.16</ecNumber>
        <ecNumber evidence="9">3.1.3.48</ecNumber>
    </recommendedName>
</protein>
<comment type="function">
    <text evidence="9">Dual specificity phosphatase able to dephosphorylate phosphotyrosine, phosphoserine and phosphothreonine residues, with a preference for phosphotyrosine as a substrate.</text>
</comment>
<evidence type="ECO:0000256" key="6">
    <source>
        <dbReference type="ARBA" id="ARBA00047761"/>
    </source>
</evidence>
<keyword evidence="3" id="KW-0963">Cytoplasm</keyword>
<evidence type="ECO:0000259" key="10">
    <source>
        <dbReference type="PROSITE" id="PS50054"/>
    </source>
</evidence>
<feature type="domain" description="Tyrosine specific protein phosphatases" evidence="11">
    <location>
        <begin position="109"/>
        <end position="167"/>
    </location>
</feature>
<proteinExistence type="inferred from homology"/>
<dbReference type="Proteomes" id="UP000189705">
    <property type="component" value="Unplaced"/>
</dbReference>
<dbReference type="GO" id="GO:0004725">
    <property type="term" value="F:protein tyrosine phosphatase activity"/>
    <property type="evidence" value="ECO:0007669"/>
    <property type="project" value="UniProtKB-EC"/>
</dbReference>
<comment type="catalytic activity">
    <reaction evidence="9">
        <text>O-phospho-L-tyrosyl-[protein] + H2O = L-tyrosyl-[protein] + phosphate</text>
        <dbReference type="Rhea" id="RHEA:10684"/>
        <dbReference type="Rhea" id="RHEA-COMP:10136"/>
        <dbReference type="Rhea" id="RHEA-COMP:20101"/>
        <dbReference type="ChEBI" id="CHEBI:15377"/>
        <dbReference type="ChEBI" id="CHEBI:43474"/>
        <dbReference type="ChEBI" id="CHEBI:46858"/>
        <dbReference type="ChEBI" id="CHEBI:61978"/>
        <dbReference type="EC" id="3.1.3.48"/>
    </reaction>
</comment>
<evidence type="ECO:0000256" key="5">
    <source>
        <dbReference type="ARBA" id="ARBA00022912"/>
    </source>
</evidence>
<dbReference type="EC" id="3.1.3.48" evidence="9"/>
<reference evidence="13" key="1">
    <citation type="submission" date="2025-08" db="UniProtKB">
        <authorList>
            <consortium name="RefSeq"/>
        </authorList>
    </citation>
    <scope>IDENTIFICATION</scope>
</reference>
<evidence type="ECO:0000256" key="9">
    <source>
        <dbReference type="RuleBase" id="RU366038"/>
    </source>
</evidence>
<feature type="active site" description="Phosphocysteine intermediate" evidence="8">
    <location>
        <position position="133"/>
    </location>
</feature>
<gene>
    <name evidence="13" type="primary">LOC102380606</name>
</gene>
<dbReference type="GO" id="GO:0004722">
    <property type="term" value="F:protein serine/threonine phosphatase activity"/>
    <property type="evidence" value="ECO:0007669"/>
    <property type="project" value="UniProtKB-EC"/>
</dbReference>
<dbReference type="GO" id="GO:0043409">
    <property type="term" value="P:negative regulation of MAPK cascade"/>
    <property type="evidence" value="ECO:0007669"/>
    <property type="project" value="TreeGrafter"/>
</dbReference>
<name>A0A3Q0HDQ1_ALLSI</name>
<dbReference type="PANTHER" id="PTHR45682">
    <property type="entry name" value="AGAP008228-PA"/>
    <property type="match status" value="1"/>
</dbReference>
<dbReference type="EC" id="3.1.3.16" evidence="9"/>
<accession>A0A3Q0HDQ1</accession>
<dbReference type="InterPro" id="IPR016130">
    <property type="entry name" value="Tyr_Pase_AS"/>
</dbReference>
<dbReference type="GO" id="GO:0005737">
    <property type="term" value="C:cytoplasm"/>
    <property type="evidence" value="ECO:0007669"/>
    <property type="project" value="UniProtKB-SubCell"/>
</dbReference>
<dbReference type="InterPro" id="IPR000387">
    <property type="entry name" value="Tyr_Pase_dom"/>
</dbReference>
<dbReference type="PRINTS" id="PR01909">
    <property type="entry name" value="ADSPHPHTASEA"/>
</dbReference>
<dbReference type="GO" id="GO:0033549">
    <property type="term" value="F:MAP kinase phosphatase activity"/>
    <property type="evidence" value="ECO:0007669"/>
    <property type="project" value="TreeGrafter"/>
</dbReference>
<keyword evidence="12" id="KW-1185">Reference proteome</keyword>
<comment type="subcellular location">
    <subcellularLocation>
        <location evidence="1">Cytoplasm</location>
    </subcellularLocation>
</comment>
<dbReference type="Pfam" id="PF00782">
    <property type="entry name" value="DSPc"/>
    <property type="match status" value="1"/>
</dbReference>
<dbReference type="SMART" id="SM00195">
    <property type="entry name" value="DSPc"/>
    <property type="match status" value="1"/>
</dbReference>
<dbReference type="SUPFAM" id="SSF52799">
    <property type="entry name" value="(Phosphotyrosine protein) phosphatases II"/>
    <property type="match status" value="1"/>
</dbReference>
<dbReference type="GeneID" id="102380606"/>
<dbReference type="InterPro" id="IPR020422">
    <property type="entry name" value="TYR_PHOSPHATASE_DUAL_dom"/>
</dbReference>